<dbReference type="AlphaFoldDB" id="A0A7J4JY30"/>
<evidence type="ECO:0000313" key="6">
    <source>
        <dbReference type="EMBL" id="HIH33212.1"/>
    </source>
</evidence>
<reference evidence="7" key="2">
    <citation type="submission" date="2021-03" db="EMBL/GenBank/DDBJ databases">
        <authorList>
            <person name="Jaffe A."/>
        </authorList>
    </citation>
    <scope>NUCLEOTIDE SEQUENCE</scope>
    <source>
        <strain evidence="7">RIFCSPLOWO2_01_FULL_43_13</strain>
    </source>
</reference>
<protein>
    <recommendedName>
        <fullName evidence="4">Pyruvate carboxyltransferase domain-containing protein</fullName>
    </recommendedName>
</protein>
<dbReference type="GO" id="GO:0046912">
    <property type="term" value="F:acyltransferase activity, acyl groups converted into alkyl on transfer"/>
    <property type="evidence" value="ECO:0007669"/>
    <property type="project" value="InterPro"/>
</dbReference>
<dbReference type="GO" id="GO:0019752">
    <property type="term" value="P:carboxylic acid metabolic process"/>
    <property type="evidence" value="ECO:0007669"/>
    <property type="project" value="InterPro"/>
</dbReference>
<dbReference type="InterPro" id="IPR054691">
    <property type="entry name" value="LeuA/HCS_post-cat"/>
</dbReference>
<dbReference type="EMBL" id="DUFW01000005">
    <property type="protein sequence ID" value="HIH21135.1"/>
    <property type="molecule type" value="Genomic_DNA"/>
</dbReference>
<proteinExistence type="inferred from homology"/>
<evidence type="ECO:0000256" key="2">
    <source>
        <dbReference type="ARBA" id="ARBA00022679"/>
    </source>
</evidence>
<comment type="caution">
    <text evidence="5">The sequence shown here is derived from an EMBL/GenBank/DDBJ whole genome shotgun (WGS) entry which is preliminary data.</text>
</comment>
<dbReference type="SUPFAM" id="SSF51569">
    <property type="entry name" value="Aldolase"/>
    <property type="match status" value="1"/>
</dbReference>
<dbReference type="Gene3D" id="3.20.20.70">
    <property type="entry name" value="Aldolase class I"/>
    <property type="match status" value="1"/>
</dbReference>
<evidence type="ECO:0000256" key="1">
    <source>
        <dbReference type="ARBA" id="ARBA00006154"/>
    </source>
</evidence>
<dbReference type="PROSITE" id="PS00815">
    <property type="entry name" value="AIPM_HOMOCIT_SYNTH_1"/>
    <property type="match status" value="1"/>
</dbReference>
<reference evidence="6 8" key="1">
    <citation type="journal article" date="2020" name="bioRxiv">
        <title>A rank-normalized archaeal taxonomy based on genome phylogeny resolves widespread incomplete and uneven classifications.</title>
        <authorList>
            <person name="Rinke C."/>
            <person name="Chuvochina M."/>
            <person name="Mussig A.J."/>
            <person name="Chaumeil P.-A."/>
            <person name="Waite D.W."/>
            <person name="Whitman W.B."/>
            <person name="Parks D.H."/>
            <person name="Hugenholtz P."/>
        </authorList>
    </citation>
    <scope>NUCLEOTIDE SEQUENCE [LARGE SCALE GENOMIC DNA]</scope>
    <source>
        <strain evidence="6">UBA10036</strain>
    </source>
</reference>
<evidence type="ECO:0000313" key="8">
    <source>
        <dbReference type="Proteomes" id="UP000590964"/>
    </source>
</evidence>
<dbReference type="PANTHER" id="PTHR42880:SF1">
    <property type="entry name" value="ISOPROPYLMALATE_HOMOCITRATE_CITRAMALATE SYNTHASE FAMILY PROTEIN"/>
    <property type="match status" value="1"/>
</dbReference>
<dbReference type="InterPro" id="IPR002034">
    <property type="entry name" value="AIPM/Hcit_synth_CS"/>
</dbReference>
<keyword evidence="2 3" id="KW-0808">Transferase</keyword>
<dbReference type="Pfam" id="PF22617">
    <property type="entry name" value="HCS_D2"/>
    <property type="match status" value="1"/>
</dbReference>
<dbReference type="InterPro" id="IPR013785">
    <property type="entry name" value="Aldolase_TIM"/>
</dbReference>
<organism evidence="5 8">
    <name type="scientific">Candidatus Iainarchaeum sp</name>
    <dbReference type="NCBI Taxonomy" id="3101447"/>
    <lineage>
        <taxon>Archaea</taxon>
        <taxon>Candidatus Iainarchaeota</taxon>
        <taxon>Candidatus Iainarchaeia</taxon>
        <taxon>Candidatus Iainarchaeales</taxon>
        <taxon>Candidatus Iainarchaeaceae</taxon>
        <taxon>Candidatus Iainarchaeum</taxon>
    </lineage>
</organism>
<evidence type="ECO:0000313" key="5">
    <source>
        <dbReference type="EMBL" id="HIH21135.1"/>
    </source>
</evidence>
<dbReference type="InterPro" id="IPR000891">
    <property type="entry name" value="PYR_CT"/>
</dbReference>
<reference evidence="7" key="3">
    <citation type="submission" date="2021-05" db="EMBL/GenBank/DDBJ databases">
        <title>Protein family content uncovers lineage relationships and bacterial pathway maintenance mechanisms in DPANN archaea.</title>
        <authorList>
            <person name="Castelle C.J."/>
            <person name="Meheust R."/>
            <person name="Jaffe A.L."/>
            <person name="Seitz K."/>
            <person name="Gong X."/>
            <person name="Baker B.J."/>
            <person name="Banfield J.F."/>
        </authorList>
    </citation>
    <scope>NUCLEOTIDE SEQUENCE</scope>
    <source>
        <strain evidence="7">RIFCSPLOWO2_01_FULL_43_13</strain>
    </source>
</reference>
<accession>A0A7J4JY30</accession>
<dbReference type="Gene3D" id="1.10.238.260">
    <property type="match status" value="1"/>
</dbReference>
<dbReference type="Pfam" id="PF00682">
    <property type="entry name" value="HMGL-like"/>
    <property type="match status" value="1"/>
</dbReference>
<dbReference type="PROSITE" id="PS00816">
    <property type="entry name" value="AIPM_HOMOCIT_SYNTH_2"/>
    <property type="match status" value="1"/>
</dbReference>
<dbReference type="Proteomes" id="UP000527315">
    <property type="component" value="Unassembled WGS sequence"/>
</dbReference>
<dbReference type="EMBL" id="DUFJ01000069">
    <property type="protein sequence ID" value="HIH33212.1"/>
    <property type="molecule type" value="Genomic_DNA"/>
</dbReference>
<dbReference type="Proteomes" id="UP000590964">
    <property type="component" value="Unassembled WGS sequence"/>
</dbReference>
<dbReference type="EMBL" id="JAGVWB010000026">
    <property type="protein sequence ID" value="MBS3058496.1"/>
    <property type="molecule type" value="Genomic_DNA"/>
</dbReference>
<evidence type="ECO:0000313" key="7">
    <source>
        <dbReference type="EMBL" id="MBS3058496.1"/>
    </source>
</evidence>
<evidence type="ECO:0000256" key="3">
    <source>
        <dbReference type="RuleBase" id="RU003523"/>
    </source>
</evidence>
<comment type="similarity">
    <text evidence="1 3">Belongs to the alpha-IPM synthase/homocitrate synthase family.</text>
</comment>
<sequence length="389" mass="42102">MENRVKIFDTTLRDGEQTPGIAWTLEQKLQIAKQLDSLGVDVIEAGFPAVSASEIELFQKLKTAGIKAELCALARPIASDIQKVLESGAGRVNIFTPCSKLQSDAMKIGRAKNAVETLKSVEFASSKGLKVEVTLMDAARADFSFLAKFSRLLERRGVSMITLSDTVGSLDAFQTRHLFRRMSRIVKIPLSIHVHNDRGMATANSLAAVRGGASQVHVTVAGLGDRAGNASLEEVVLNLHDQLHLQTGINVKKLGPSVYRIARIGKFEIFKGKPIVGGRAVSHASALHATALGAFEAFPPERVGLKRSIRYGKMSGTSAVQALARKTGLKLSEVEVKNIVAKLKTEGNKGMLFRQSAVIRLIKEEAIRAGQIVNPAVVKRNLRKAARVK</sequence>
<dbReference type="PROSITE" id="PS50991">
    <property type="entry name" value="PYR_CT"/>
    <property type="match status" value="1"/>
</dbReference>
<feature type="domain" description="Pyruvate carboxyltransferase" evidence="4">
    <location>
        <begin position="5"/>
        <end position="255"/>
    </location>
</feature>
<dbReference type="PANTHER" id="PTHR42880">
    <property type="entry name" value="HOMOCITRATE SYNTHASE"/>
    <property type="match status" value="1"/>
</dbReference>
<name>A0A7J4JY30_9ARCH</name>
<gene>
    <name evidence="5" type="ORF">HA222_00530</name>
    <name evidence="6" type="ORF">HA227_03075</name>
    <name evidence="7" type="ORF">J4478_03800</name>
</gene>
<evidence type="ECO:0000259" key="4">
    <source>
        <dbReference type="PROSITE" id="PS50991"/>
    </source>
</evidence>
<dbReference type="Proteomes" id="UP000680185">
    <property type="component" value="Unassembled WGS sequence"/>
</dbReference>